<accession>A0A917PI78</accession>
<dbReference type="CDD" id="cd00475">
    <property type="entry name" value="Cis_IPPS"/>
    <property type="match status" value="1"/>
</dbReference>
<evidence type="ECO:0000256" key="3">
    <source>
        <dbReference type="HAMAP-Rule" id="MF_01139"/>
    </source>
</evidence>
<evidence type="ECO:0000313" key="5">
    <source>
        <dbReference type="Proteomes" id="UP000635726"/>
    </source>
</evidence>
<comment type="caution">
    <text evidence="3">Lacks conserved residue(s) required for the propagation of feature annotation.</text>
</comment>
<feature type="binding site" evidence="3">
    <location>
        <begin position="232"/>
        <end position="234"/>
    </location>
    <ligand>
        <name>substrate</name>
    </ligand>
</feature>
<dbReference type="InterPro" id="IPR018520">
    <property type="entry name" value="UPP_synth-like_CS"/>
</dbReference>
<dbReference type="GO" id="GO:0016094">
    <property type="term" value="P:polyprenol biosynthetic process"/>
    <property type="evidence" value="ECO:0007669"/>
    <property type="project" value="TreeGrafter"/>
</dbReference>
<feature type="binding site" evidence="3">
    <location>
        <position position="57"/>
    </location>
    <ligand>
        <name>substrate</name>
    </ligand>
</feature>
<dbReference type="NCBIfam" id="TIGR00055">
    <property type="entry name" value="uppS"/>
    <property type="match status" value="1"/>
</dbReference>
<feature type="binding site" evidence="3">
    <location>
        <begin position="53"/>
        <end position="56"/>
    </location>
    <ligand>
        <name>substrate</name>
    </ligand>
</feature>
<gene>
    <name evidence="4" type="primary">uppS</name>
    <name evidence="4" type="ORF">GCM10008939_24840</name>
</gene>
<dbReference type="Gene3D" id="3.40.1180.10">
    <property type="entry name" value="Decaprenyl diphosphate synthase-like"/>
    <property type="match status" value="1"/>
</dbReference>
<feature type="binding site" evidence="3">
    <location>
        <position position="65"/>
    </location>
    <ligand>
        <name>substrate</name>
    </ligand>
</feature>
<dbReference type="HAMAP" id="MF_01139">
    <property type="entry name" value="ISPT"/>
    <property type="match status" value="1"/>
</dbReference>
<reference evidence="4" key="1">
    <citation type="journal article" date="2014" name="Int. J. Syst. Evol. Microbiol.">
        <title>Complete genome sequence of Corynebacterium casei LMG S-19264T (=DSM 44701T), isolated from a smear-ripened cheese.</title>
        <authorList>
            <consortium name="US DOE Joint Genome Institute (JGI-PGF)"/>
            <person name="Walter F."/>
            <person name="Albersmeier A."/>
            <person name="Kalinowski J."/>
            <person name="Ruckert C."/>
        </authorList>
    </citation>
    <scope>NUCLEOTIDE SEQUENCE</scope>
    <source>
        <strain evidence="4">JCM 14371</strain>
    </source>
</reference>
<evidence type="ECO:0000256" key="2">
    <source>
        <dbReference type="ARBA" id="ARBA00038453"/>
    </source>
</evidence>
<keyword evidence="5" id="KW-1185">Reference proteome</keyword>
<dbReference type="PROSITE" id="PS01066">
    <property type="entry name" value="UPP_SYNTHASE"/>
    <property type="match status" value="1"/>
</dbReference>
<keyword evidence="1 3" id="KW-0808">Transferase</keyword>
<dbReference type="EMBL" id="BMOE01000008">
    <property type="protein sequence ID" value="GGJ80004.1"/>
    <property type="molecule type" value="Genomic_DNA"/>
</dbReference>
<dbReference type="SUPFAM" id="SSF64005">
    <property type="entry name" value="Undecaprenyl diphosphate synthase"/>
    <property type="match status" value="1"/>
</dbReference>
<dbReference type="InterPro" id="IPR001441">
    <property type="entry name" value="UPP_synth-like"/>
</dbReference>
<dbReference type="GO" id="GO:0000287">
    <property type="term" value="F:magnesium ion binding"/>
    <property type="evidence" value="ECO:0007669"/>
    <property type="project" value="UniProtKB-UniRule"/>
</dbReference>
<comment type="caution">
    <text evidence="4">The sequence shown here is derived from an EMBL/GenBank/DDBJ whole genome shotgun (WGS) entry which is preliminary data.</text>
</comment>
<dbReference type="RefSeq" id="WP_188963591.1">
    <property type="nucleotide sequence ID" value="NZ_BMOE01000008.1"/>
</dbReference>
<dbReference type="PANTHER" id="PTHR10291">
    <property type="entry name" value="DEHYDRODOLICHYL DIPHOSPHATE SYNTHASE FAMILY MEMBER"/>
    <property type="match status" value="1"/>
</dbReference>
<feature type="active site" description="Proton acceptor" evidence="3">
    <location>
        <position position="100"/>
    </location>
</feature>
<evidence type="ECO:0000313" key="4">
    <source>
        <dbReference type="EMBL" id="GGJ80004.1"/>
    </source>
</evidence>
<evidence type="ECO:0000256" key="1">
    <source>
        <dbReference type="ARBA" id="ARBA00022679"/>
    </source>
</evidence>
<dbReference type="PANTHER" id="PTHR10291:SF43">
    <property type="entry name" value="DEHYDRODOLICHYL DIPHOSPHATE SYNTHASE COMPLEX SUBUNIT DHDDS"/>
    <property type="match status" value="1"/>
</dbReference>
<keyword evidence="3" id="KW-0479">Metal-binding</keyword>
<keyword evidence="3" id="KW-0460">Magnesium</keyword>
<organism evidence="4 5">
    <name type="scientific">Deinococcus aquiradiocola</name>
    <dbReference type="NCBI Taxonomy" id="393059"/>
    <lineage>
        <taxon>Bacteria</taxon>
        <taxon>Thermotogati</taxon>
        <taxon>Deinococcota</taxon>
        <taxon>Deinococci</taxon>
        <taxon>Deinococcales</taxon>
        <taxon>Deinococcaceae</taxon>
        <taxon>Deinococcus</taxon>
    </lineage>
</organism>
<feature type="binding site" evidence="3">
    <location>
        <position position="245"/>
    </location>
    <ligand>
        <name>Mg(2+)</name>
        <dbReference type="ChEBI" id="CHEBI:18420"/>
    </ligand>
</feature>
<dbReference type="GO" id="GO:0045547">
    <property type="term" value="F:ditrans,polycis-polyprenyl diphosphate synthase [(2E,6E)-farnesyl diphosphate specific] activity"/>
    <property type="evidence" value="ECO:0007669"/>
    <property type="project" value="TreeGrafter"/>
</dbReference>
<name>A0A917PI78_9DEIO</name>
<comment type="function">
    <text evidence="3">Catalyzes the condensation of isopentenyl diphosphate (IPP) with allylic pyrophosphates generating different type of terpenoids.</text>
</comment>
<feature type="binding site" evidence="3">
    <location>
        <position position="226"/>
    </location>
    <ligand>
        <name>substrate</name>
    </ligand>
</feature>
<protein>
    <recommendedName>
        <fullName evidence="3">Isoprenyl transferase</fullName>
        <ecNumber evidence="3">2.5.1.-</ecNumber>
    </recommendedName>
</protein>
<dbReference type="NCBIfam" id="NF011409">
    <property type="entry name" value="PRK14835.1"/>
    <property type="match status" value="1"/>
</dbReference>
<feature type="binding site" evidence="3">
    <location>
        <position position="103"/>
    </location>
    <ligand>
        <name>substrate</name>
    </ligand>
</feature>
<comment type="similarity">
    <text evidence="2">Belongs to the UPP synthase family. Z-FPP synthase subfamily.</text>
</comment>
<dbReference type="Pfam" id="PF01255">
    <property type="entry name" value="Prenyltransf"/>
    <property type="match status" value="1"/>
</dbReference>
<dbReference type="AlphaFoldDB" id="A0A917PI78"/>
<feature type="binding site" evidence="3">
    <location>
        <begin position="97"/>
        <end position="99"/>
    </location>
    <ligand>
        <name>substrate</name>
    </ligand>
</feature>
<dbReference type="EC" id="2.5.1.-" evidence="3"/>
<comment type="cofactor">
    <cofactor evidence="3">
        <name>Mg(2+)</name>
        <dbReference type="ChEBI" id="CHEBI:18420"/>
    </cofactor>
    <text evidence="3">Binds 2 magnesium ions per subunit.</text>
</comment>
<comment type="subunit">
    <text evidence="3">Homodimer.</text>
</comment>
<proteinExistence type="inferred from homology"/>
<reference evidence="4" key="2">
    <citation type="submission" date="2020-09" db="EMBL/GenBank/DDBJ databases">
        <authorList>
            <person name="Sun Q."/>
            <person name="Ohkuma M."/>
        </authorList>
    </citation>
    <scope>NUCLEOTIDE SEQUENCE</scope>
    <source>
        <strain evidence="4">JCM 14371</strain>
    </source>
</reference>
<feature type="active site" evidence="3">
    <location>
        <position position="52"/>
    </location>
</feature>
<dbReference type="InterPro" id="IPR036424">
    <property type="entry name" value="UPP_synth-like_sf"/>
</dbReference>
<sequence length="277" mass="31590">MTGRPTLASSLRAIYSLRAAVTKPVYWWYERRLRRKVREGGKLPQHLGLILDGNRRFAKAAGVQREIGYEFGIDKAHEVLQWCLELGIPAVTIWVLSTDNVARDPEEVAHLMKLFDREARNLAQDPRIHGNRVRVRAIGQHHGFPAHVLDALKQLEAATASYDGMLLNIAVGYGGREEIVDAVKVYLEHQQEAGATLQQAAAALRPDDISARTYTAGTPEVDFIIRTSGEIRMSGFMLWQSVYSEFYFCDVYWPGFRWVDFLRALRDFQGRKRRFGK</sequence>
<dbReference type="Proteomes" id="UP000635726">
    <property type="component" value="Unassembled WGS sequence"/>
</dbReference>
<feature type="binding site" evidence="3">
    <location>
        <position position="52"/>
    </location>
    <ligand>
        <name>Mg(2+)</name>
        <dbReference type="ChEBI" id="CHEBI:18420"/>
    </ligand>
</feature>